<evidence type="ECO:0000313" key="2">
    <source>
        <dbReference type="Proteomes" id="UP000044136"/>
    </source>
</evidence>
<gene>
    <name evidence="1" type="ORF">BN1048_00649</name>
</gene>
<dbReference type="HOGENOM" id="CLU_181401_1_1_9"/>
<evidence type="ECO:0000313" key="1">
    <source>
        <dbReference type="EMBL" id="CDZ99776.1"/>
    </source>
</evidence>
<sequence length="70" mass="7762">MEEKLVMVFITNQEKRYTLTINNPKEGLTAAEVEAEAARLIAENVLRPSQGIPVSLYSAKIVNTSTEVLK</sequence>
<dbReference type="InterPro" id="IPR021321">
    <property type="entry name" value="DUF2922"/>
</dbReference>
<dbReference type="AlphaFoldDB" id="A0A078M533"/>
<evidence type="ECO:0008006" key="3">
    <source>
        <dbReference type="Google" id="ProtNLM"/>
    </source>
</evidence>
<dbReference type="OrthoDB" id="2409501at2"/>
<name>A0A078M533_9STAP</name>
<organism evidence="1 2">
    <name type="scientific">Jeotgalicoccus saudimassiliensis</name>
    <dbReference type="NCBI Taxonomy" id="1461582"/>
    <lineage>
        <taxon>Bacteria</taxon>
        <taxon>Bacillati</taxon>
        <taxon>Bacillota</taxon>
        <taxon>Bacilli</taxon>
        <taxon>Bacillales</taxon>
        <taxon>Staphylococcaceae</taxon>
        <taxon>Jeotgalicoccus</taxon>
    </lineage>
</organism>
<dbReference type="Proteomes" id="UP000044136">
    <property type="component" value="Unassembled WGS sequence"/>
</dbReference>
<keyword evidence="2" id="KW-1185">Reference proteome</keyword>
<proteinExistence type="predicted"/>
<dbReference type="EMBL" id="CCSE01000001">
    <property type="protein sequence ID" value="CDZ99776.1"/>
    <property type="molecule type" value="Genomic_DNA"/>
</dbReference>
<dbReference type="STRING" id="1461582.BN1048_00649"/>
<reference evidence="1 2" key="1">
    <citation type="submission" date="2014-07" db="EMBL/GenBank/DDBJ databases">
        <authorList>
            <person name="Urmite Genomes Urmite Genomes"/>
        </authorList>
    </citation>
    <scope>NUCLEOTIDE SEQUENCE [LARGE SCALE GENOMIC DNA]</scope>
    <source>
        <strain evidence="1 2">13MG44_air</strain>
    </source>
</reference>
<protein>
    <recommendedName>
        <fullName evidence="3">DUF2922 domain-containing protein</fullName>
    </recommendedName>
</protein>
<dbReference type="Pfam" id="PF11148">
    <property type="entry name" value="DUF2922"/>
    <property type="match status" value="1"/>
</dbReference>
<dbReference type="eggNOG" id="ENOG5033A2M">
    <property type="taxonomic scope" value="Bacteria"/>
</dbReference>
<accession>A0A078M533</accession>
<dbReference type="RefSeq" id="WP_035808397.1">
    <property type="nucleotide sequence ID" value="NZ_CCSE01000001.1"/>
</dbReference>